<gene>
    <name evidence="2" type="ordered locus">Zymop_0539</name>
</gene>
<accession>F8EVW4</accession>
<dbReference type="HOGENOM" id="CLU_091661_0_0_5"/>
<evidence type="ECO:0008006" key="4">
    <source>
        <dbReference type="Google" id="ProtNLM"/>
    </source>
</evidence>
<dbReference type="AlphaFoldDB" id="F8EVW4"/>
<evidence type="ECO:0000313" key="3">
    <source>
        <dbReference type="Proteomes" id="UP000000491"/>
    </source>
</evidence>
<evidence type="ECO:0000313" key="2">
    <source>
        <dbReference type="EMBL" id="AEI37441.1"/>
    </source>
</evidence>
<sequence length="233" mass="24825">MRLFMSLTALAVLATTPSLASPASSIHTKWEEHKADRALDHLSIDGQYAMVDILQAKHILDSGQTTAALPMLRSATKRLTAAGSARKKFIAAENDLHPAPQHPLSASHSPAASPVTWVPVGGEFFIGETLAPEKQQAVTTANNQLKAGKNQQAVQTMRVIGEETDFVVALAPLDQTEKAVSQATLLAKGKQAQKASQALDQVIDSLVFVSDDDVEKALPTSNHKPATRTHKAG</sequence>
<reference evidence="2 3" key="1">
    <citation type="journal article" date="2011" name="J. Bacteriol.">
        <title>Genome sequence of the ethanol-producing Zymomonas mobilis subsp. pomaceae lectotype strain ATCC 29192.</title>
        <authorList>
            <person name="Kouvelis V.N."/>
            <person name="Davenport K.W."/>
            <person name="Brettin T.S."/>
            <person name="Bruce D."/>
            <person name="Detter C."/>
            <person name="Han C.S."/>
            <person name="Nolan M."/>
            <person name="Tapia R."/>
            <person name="Damoulaki A."/>
            <person name="Kyrpides N.C."/>
            <person name="Typas M.A."/>
            <person name="Pappas K.M."/>
        </authorList>
    </citation>
    <scope>NUCLEOTIDE SEQUENCE [LARGE SCALE GENOMIC DNA]</scope>
    <source>
        <strain evidence="3">ATCC 29192 / DSM 22645 / JCM 10191 / CCUG 17912 / NBRC 13757 / NCIMB 11200 / NRRL B-4491 / Barker I</strain>
    </source>
</reference>
<proteinExistence type="predicted"/>
<protein>
    <recommendedName>
        <fullName evidence="4">YfdX protein</fullName>
    </recommendedName>
</protein>
<dbReference type="eggNOG" id="ENOG5032TN3">
    <property type="taxonomic scope" value="Bacteria"/>
</dbReference>
<name>F8EVW4_ZYMMT</name>
<dbReference type="Proteomes" id="UP000000491">
    <property type="component" value="Chromosome"/>
</dbReference>
<dbReference type="PATRIC" id="fig|579138.3.peg.570"/>
<feature type="signal peptide" evidence="1">
    <location>
        <begin position="1"/>
        <end position="20"/>
    </location>
</feature>
<dbReference type="Gene3D" id="6.10.250.2140">
    <property type="match status" value="1"/>
</dbReference>
<organism evidence="2 3">
    <name type="scientific">Zymomonas mobilis subsp. pomaceae (strain ATCC 29192 / DSM 22645 / JCM 10191 / CCUG 17912 / NBRC 13757 / NCIMB 11200 / NRRL B-4491 / Barker I)</name>
    <dbReference type="NCBI Taxonomy" id="579138"/>
    <lineage>
        <taxon>Bacteria</taxon>
        <taxon>Pseudomonadati</taxon>
        <taxon>Pseudomonadota</taxon>
        <taxon>Alphaproteobacteria</taxon>
        <taxon>Sphingomonadales</taxon>
        <taxon>Zymomonadaceae</taxon>
        <taxon>Zymomonas</taxon>
    </lineage>
</organism>
<dbReference type="KEGG" id="zmp:Zymop_0539"/>
<feature type="chain" id="PRO_5003376427" description="YfdX protein" evidence="1">
    <location>
        <begin position="21"/>
        <end position="233"/>
    </location>
</feature>
<dbReference type="RefSeq" id="WP_013933840.1">
    <property type="nucleotide sequence ID" value="NC_015709.1"/>
</dbReference>
<keyword evidence="1" id="KW-0732">Signal</keyword>
<dbReference type="EMBL" id="CP002865">
    <property type="protein sequence ID" value="AEI37441.1"/>
    <property type="molecule type" value="Genomic_DNA"/>
</dbReference>
<dbReference type="Pfam" id="PF10938">
    <property type="entry name" value="YfdX"/>
    <property type="match status" value="1"/>
</dbReference>
<dbReference type="InterPro" id="IPR021236">
    <property type="entry name" value="Uncharacterised_YfdX"/>
</dbReference>
<evidence type="ECO:0000256" key="1">
    <source>
        <dbReference type="SAM" id="SignalP"/>
    </source>
</evidence>
<dbReference type="STRING" id="579138.Zymop_0539"/>